<dbReference type="EMBL" id="VRSV01000001">
    <property type="protein sequence ID" value="TXK13680.1"/>
    <property type="molecule type" value="Genomic_DNA"/>
</dbReference>
<feature type="domain" description="L,D-TPase catalytic" evidence="9">
    <location>
        <begin position="367"/>
        <end position="483"/>
    </location>
</feature>
<dbReference type="GO" id="GO:0071972">
    <property type="term" value="F:peptidoglycan L,D-transpeptidase activity"/>
    <property type="evidence" value="ECO:0007669"/>
    <property type="project" value="TreeGrafter"/>
</dbReference>
<evidence type="ECO:0000259" key="9">
    <source>
        <dbReference type="PROSITE" id="PS52029"/>
    </source>
</evidence>
<dbReference type="GO" id="GO:0005576">
    <property type="term" value="C:extracellular region"/>
    <property type="evidence" value="ECO:0007669"/>
    <property type="project" value="TreeGrafter"/>
</dbReference>
<evidence type="ECO:0000256" key="6">
    <source>
        <dbReference type="PROSITE-ProRule" id="PRU01373"/>
    </source>
</evidence>
<dbReference type="AlphaFoldDB" id="A0A5C8I638"/>
<dbReference type="GO" id="GO:0018104">
    <property type="term" value="P:peptidoglycan-protein cross-linking"/>
    <property type="evidence" value="ECO:0007669"/>
    <property type="project" value="TreeGrafter"/>
</dbReference>
<keyword evidence="2" id="KW-0808">Transferase</keyword>
<keyword evidence="3 6" id="KW-0133">Cell shape</keyword>
<name>A0A5C8I638_9MICO</name>
<sequence length="484" mass="49556">MTDLVTRPDADADDRDGATVDGGSDGSAPTVAWAPAEPGRPKKKRTALWIGLPVGATLTALIAASLVLIAPGASVAGVPVGGLTAGGAADAISARLAETTVVLDSPDGTFEITGADLGASVDAKALADAAFAENPMWNPSTWYPGSSDAAVTIDQATATAALQSAAPDLYVAPVDAAVTFDAASASYVTIPAVAGEGVDLATVQAALQTAFDSGQTSTTVDAAPVAVEALATTDEADAAVAALNSVLETVGFYVGQERTVPVDRTVAASWLTVSSDGGDFTYTADPALIQASVDALPAAVNRDAVNANVITDSSGGVLLEQVAGVTGRALESTDGIASAFASQLAEGNGVFPLTVAETPFATTATERRLEVNLSTQMTYLYENDQVLYAWASSTGLPSSPTTPGSFRIGWKTPLQDMGCFPGATYCTENVPWVAYFNGDEAFHGAYWHNNFGNVMSHGCVNLPVASAKFLYDWAPKGTEVWVHY</sequence>
<keyword evidence="8" id="KW-1133">Transmembrane helix</keyword>
<feature type="transmembrane region" description="Helical" evidence="8">
    <location>
        <begin position="47"/>
        <end position="70"/>
    </location>
</feature>
<dbReference type="InterPro" id="IPR005490">
    <property type="entry name" value="LD_TPept_cat_dom"/>
</dbReference>
<evidence type="ECO:0000256" key="8">
    <source>
        <dbReference type="SAM" id="Phobius"/>
    </source>
</evidence>
<dbReference type="InterPro" id="IPR050979">
    <property type="entry name" value="LD-transpeptidase"/>
</dbReference>
<dbReference type="UniPathway" id="UPA00219"/>
<comment type="pathway">
    <text evidence="1 6">Cell wall biogenesis; peptidoglycan biosynthesis.</text>
</comment>
<dbReference type="PROSITE" id="PS52029">
    <property type="entry name" value="LD_TPASE"/>
    <property type="match status" value="1"/>
</dbReference>
<dbReference type="Proteomes" id="UP000321034">
    <property type="component" value="Unassembled WGS sequence"/>
</dbReference>
<evidence type="ECO:0000256" key="4">
    <source>
        <dbReference type="ARBA" id="ARBA00022984"/>
    </source>
</evidence>
<organism evidence="10 11">
    <name type="scientific">Microbacterium hatanonis</name>
    <dbReference type="NCBI Taxonomy" id="404366"/>
    <lineage>
        <taxon>Bacteria</taxon>
        <taxon>Bacillati</taxon>
        <taxon>Actinomycetota</taxon>
        <taxon>Actinomycetes</taxon>
        <taxon>Micrococcales</taxon>
        <taxon>Microbacteriaceae</taxon>
        <taxon>Microbacterium</taxon>
    </lineage>
</organism>
<dbReference type="Pfam" id="PF03734">
    <property type="entry name" value="YkuD"/>
    <property type="match status" value="1"/>
</dbReference>
<dbReference type="PANTHER" id="PTHR30582">
    <property type="entry name" value="L,D-TRANSPEPTIDASE"/>
    <property type="match status" value="1"/>
</dbReference>
<keyword evidence="5 6" id="KW-0961">Cell wall biogenesis/degradation</keyword>
<dbReference type="CDD" id="cd16913">
    <property type="entry name" value="YkuD_like"/>
    <property type="match status" value="1"/>
</dbReference>
<evidence type="ECO:0000256" key="2">
    <source>
        <dbReference type="ARBA" id="ARBA00022679"/>
    </source>
</evidence>
<reference evidence="10 11" key="1">
    <citation type="submission" date="2019-08" db="EMBL/GenBank/DDBJ databases">
        <authorList>
            <person name="Dong K."/>
        </authorList>
    </citation>
    <scope>NUCLEOTIDE SEQUENCE [LARGE SCALE GENOMIC DNA]</scope>
    <source>
        <strain evidence="10 11">JCM14558</strain>
    </source>
</reference>
<feature type="active site" description="Nucleophile" evidence="6">
    <location>
        <position position="459"/>
    </location>
</feature>
<feature type="compositionally biased region" description="Basic and acidic residues" evidence="7">
    <location>
        <begin position="1"/>
        <end position="18"/>
    </location>
</feature>
<dbReference type="SUPFAM" id="SSF141523">
    <property type="entry name" value="L,D-transpeptidase catalytic domain-like"/>
    <property type="match status" value="1"/>
</dbReference>
<proteinExistence type="predicted"/>
<evidence type="ECO:0000256" key="3">
    <source>
        <dbReference type="ARBA" id="ARBA00022960"/>
    </source>
</evidence>
<evidence type="ECO:0000313" key="10">
    <source>
        <dbReference type="EMBL" id="TXK13680.1"/>
    </source>
</evidence>
<feature type="active site" description="Proton donor/acceptor" evidence="6">
    <location>
        <position position="443"/>
    </location>
</feature>
<comment type="caution">
    <text evidence="10">The sequence shown here is derived from an EMBL/GenBank/DDBJ whole genome shotgun (WGS) entry which is preliminary data.</text>
</comment>
<evidence type="ECO:0000313" key="11">
    <source>
        <dbReference type="Proteomes" id="UP000321034"/>
    </source>
</evidence>
<dbReference type="PANTHER" id="PTHR30582:SF2">
    <property type="entry name" value="L,D-TRANSPEPTIDASE YCIB-RELATED"/>
    <property type="match status" value="1"/>
</dbReference>
<evidence type="ECO:0000256" key="5">
    <source>
        <dbReference type="ARBA" id="ARBA00023316"/>
    </source>
</evidence>
<dbReference type="GO" id="GO:0071555">
    <property type="term" value="P:cell wall organization"/>
    <property type="evidence" value="ECO:0007669"/>
    <property type="project" value="UniProtKB-UniRule"/>
</dbReference>
<evidence type="ECO:0000256" key="1">
    <source>
        <dbReference type="ARBA" id="ARBA00004752"/>
    </source>
</evidence>
<keyword evidence="8" id="KW-0812">Transmembrane</keyword>
<feature type="region of interest" description="Disordered" evidence="7">
    <location>
        <begin position="1"/>
        <end position="39"/>
    </location>
</feature>
<dbReference type="GO" id="GO:0008360">
    <property type="term" value="P:regulation of cell shape"/>
    <property type="evidence" value="ECO:0007669"/>
    <property type="project" value="UniProtKB-UniRule"/>
</dbReference>
<gene>
    <name evidence="10" type="ORF">FVP77_09995</name>
</gene>
<keyword evidence="8" id="KW-0472">Membrane</keyword>
<dbReference type="GO" id="GO:0016740">
    <property type="term" value="F:transferase activity"/>
    <property type="evidence" value="ECO:0007669"/>
    <property type="project" value="UniProtKB-KW"/>
</dbReference>
<dbReference type="Gene3D" id="2.40.440.10">
    <property type="entry name" value="L,D-transpeptidase catalytic domain-like"/>
    <property type="match status" value="1"/>
</dbReference>
<keyword evidence="11" id="KW-1185">Reference proteome</keyword>
<dbReference type="InterPro" id="IPR038063">
    <property type="entry name" value="Transpep_catalytic_dom"/>
</dbReference>
<accession>A0A5C8I638</accession>
<protein>
    <submittedName>
        <fullName evidence="10">L,D-transpeptidase family protein</fullName>
    </submittedName>
</protein>
<dbReference type="RefSeq" id="WP_147894325.1">
    <property type="nucleotide sequence ID" value="NZ_BAAANR010000001.1"/>
</dbReference>
<evidence type="ECO:0000256" key="7">
    <source>
        <dbReference type="SAM" id="MobiDB-lite"/>
    </source>
</evidence>
<keyword evidence="4 6" id="KW-0573">Peptidoglycan synthesis</keyword>
<dbReference type="OrthoDB" id="3176960at2"/>